<reference evidence="1 2" key="1">
    <citation type="submission" date="2017-07" db="EMBL/GenBank/DDBJ databases">
        <title>A draft genome sequence of Gluconacetobacter entanii LTH 4560.</title>
        <authorList>
            <person name="Skraban J."/>
            <person name="Cleenwerck I."/>
            <person name="Vandamme P."/>
            <person name="Trcek J."/>
        </authorList>
    </citation>
    <scope>NUCLEOTIDE SEQUENCE [LARGE SCALE GENOMIC DNA]</scope>
    <source>
        <strain evidence="1 2">LTH 4560</strain>
    </source>
</reference>
<protein>
    <submittedName>
        <fullName evidence="1">Uncharacterized protein</fullName>
    </submittedName>
</protein>
<name>A0A318PTM3_9PROT</name>
<dbReference type="EMBL" id="NKUF01000006">
    <property type="protein sequence ID" value="PYD63941.1"/>
    <property type="molecule type" value="Genomic_DNA"/>
</dbReference>
<evidence type="ECO:0000313" key="2">
    <source>
        <dbReference type="Proteomes" id="UP000248301"/>
    </source>
</evidence>
<dbReference type="AlphaFoldDB" id="A0A318PTM3"/>
<evidence type="ECO:0000313" key="1">
    <source>
        <dbReference type="EMBL" id="PYD63941.1"/>
    </source>
</evidence>
<proteinExistence type="predicted"/>
<organism evidence="1 2">
    <name type="scientific">Gluconacetobacter entanii</name>
    <dbReference type="NCBI Taxonomy" id="108528"/>
    <lineage>
        <taxon>Bacteria</taxon>
        <taxon>Pseudomonadati</taxon>
        <taxon>Pseudomonadota</taxon>
        <taxon>Alphaproteobacteria</taxon>
        <taxon>Acetobacterales</taxon>
        <taxon>Acetobacteraceae</taxon>
        <taxon>Gluconacetobacter</taxon>
    </lineage>
</organism>
<dbReference type="Proteomes" id="UP000248301">
    <property type="component" value="Unassembled WGS sequence"/>
</dbReference>
<accession>A0A318PTM3</accession>
<comment type="caution">
    <text evidence="1">The sequence shown here is derived from an EMBL/GenBank/DDBJ whole genome shotgun (WGS) entry which is preliminary data.</text>
</comment>
<sequence length="165" mass="18516">MTEKPNHYIIPTHLTDEQVERFRAEWNLHDPDVRRFAKTLVRVAGTPIQCGRKLERVALYTVPFDVVRAVAELPDRTSPDGDPEMMQVTTKELTGIVRSAIDAHDGYCAAHDTARLDWLESRRFPELRKFDDGFLVATDQVCRSSGHPTARAAIDAAMNAENGNG</sequence>
<gene>
    <name evidence="1" type="ORF">CFR72_04450</name>
</gene>